<dbReference type="AlphaFoldDB" id="H9NID2"/>
<dbReference type="PANTHER" id="PTHR11515:SF11">
    <property type="entry name" value="LUTROPIN SUBUNIT BETA"/>
    <property type="match status" value="1"/>
</dbReference>
<dbReference type="GO" id="GO:0005615">
    <property type="term" value="C:extracellular space"/>
    <property type="evidence" value="ECO:0007669"/>
    <property type="project" value="TreeGrafter"/>
</dbReference>
<dbReference type="Gene3D" id="2.10.90.10">
    <property type="entry name" value="Cystine-knot cytokines"/>
    <property type="match status" value="1"/>
</dbReference>
<reference evidence="10" key="1">
    <citation type="submission" date="2011-12" db="EMBL/GenBank/DDBJ databases">
        <title>Molecular cloning, characterization and expression analysis of follicle-stimulating hormone beta subunit in the half-smooth tongue-sole, Cynoglossus semilaevis.</title>
        <authorList>
            <person name="Shi B."/>
            <person name="Liu X."/>
            <person name="Xu Y."/>
            <person name="Wang S."/>
        </authorList>
    </citation>
    <scope>NUCLEOTIDE SEQUENCE</scope>
</reference>
<organism evidence="10">
    <name type="scientific">Cynoglossus semilaevis</name>
    <name type="common">Tongue sole</name>
    <dbReference type="NCBI Taxonomy" id="244447"/>
    <lineage>
        <taxon>Eukaryota</taxon>
        <taxon>Metazoa</taxon>
        <taxon>Chordata</taxon>
        <taxon>Craniata</taxon>
        <taxon>Vertebrata</taxon>
        <taxon>Euteleostomi</taxon>
        <taxon>Actinopterygii</taxon>
        <taxon>Neopterygii</taxon>
        <taxon>Teleostei</taxon>
        <taxon>Neoteleostei</taxon>
        <taxon>Acanthomorphata</taxon>
        <taxon>Carangaria</taxon>
        <taxon>Pleuronectiformes</taxon>
        <taxon>Pleuronectoidei</taxon>
        <taxon>Cynoglossidae</taxon>
        <taxon>Cynoglossinae</taxon>
        <taxon>Cynoglossus</taxon>
    </lineage>
</organism>
<keyword evidence="5" id="KW-0964">Secreted</keyword>
<dbReference type="EMBL" id="JQ277933">
    <property type="protein sequence ID" value="AFF59206.1"/>
    <property type="molecule type" value="mRNA"/>
</dbReference>
<feature type="signal peptide" evidence="8">
    <location>
        <begin position="1"/>
        <end position="27"/>
    </location>
</feature>
<evidence type="ECO:0000256" key="5">
    <source>
        <dbReference type="ARBA" id="ARBA00022525"/>
    </source>
</evidence>
<comment type="subcellular location">
    <subcellularLocation>
        <location evidence="2">Secreted</location>
    </subcellularLocation>
</comment>
<dbReference type="InterPro" id="IPR029034">
    <property type="entry name" value="Cystine-knot_cytokine"/>
</dbReference>
<keyword evidence="6" id="KW-0372">Hormone</keyword>
<dbReference type="InterPro" id="IPR006208">
    <property type="entry name" value="Glyco_hormone_CN"/>
</dbReference>
<comment type="similarity">
    <text evidence="3">Belongs to the glycoprotein hormones subunit beta family.</text>
</comment>
<evidence type="ECO:0000259" key="9">
    <source>
        <dbReference type="Pfam" id="PF00007"/>
    </source>
</evidence>
<dbReference type="CDD" id="cd00069">
    <property type="entry name" value="GHB_like"/>
    <property type="match status" value="1"/>
</dbReference>
<dbReference type="Pfam" id="PF00007">
    <property type="entry name" value="Cys_knot"/>
    <property type="match status" value="1"/>
</dbReference>
<name>H9NID2_CYNSE</name>
<evidence type="ECO:0000256" key="6">
    <source>
        <dbReference type="ARBA" id="ARBA00022702"/>
    </source>
</evidence>
<evidence type="ECO:0000313" key="10">
    <source>
        <dbReference type="EMBL" id="AFF59206.1"/>
    </source>
</evidence>
<evidence type="ECO:0000256" key="7">
    <source>
        <dbReference type="ARBA" id="ARBA00023157"/>
    </source>
</evidence>
<dbReference type="SMART" id="SM00068">
    <property type="entry name" value="GHB"/>
    <property type="match status" value="1"/>
</dbReference>
<evidence type="ECO:0000256" key="1">
    <source>
        <dbReference type="ARBA" id="ARBA00003920"/>
    </source>
</evidence>
<protein>
    <submittedName>
        <fullName evidence="10">Follicle stimulating hormone beta subunit</fullName>
    </submittedName>
</protein>
<feature type="chain" id="PRO_5003622443" evidence="8">
    <location>
        <begin position="28"/>
        <end position="130"/>
    </location>
</feature>
<dbReference type="SUPFAM" id="SSF57501">
    <property type="entry name" value="Cystine-knot cytokines"/>
    <property type="match status" value="1"/>
</dbReference>
<sequence length="130" mass="14486">MWFSRAPKRVQLVVMAAVLAMVCPGKGCSIDCRPILTTISVKGCGITELVNTTECTGHCFMTDHSYQGNRQQQKTCNGDWTYMFKRIDGCPEEVTYPVAMKCNCAVCDLKTMDCGRFVETIPTCDPLLKE</sequence>
<evidence type="ECO:0000256" key="3">
    <source>
        <dbReference type="ARBA" id="ARBA00006552"/>
    </source>
</evidence>
<dbReference type="PANTHER" id="PTHR11515">
    <property type="entry name" value="GLYCOPROTEIN HORMONE BETA CHAIN"/>
    <property type="match status" value="1"/>
</dbReference>
<dbReference type="InterPro" id="IPR001545">
    <property type="entry name" value="Gonadotropin_bsu"/>
</dbReference>
<proteinExistence type="evidence at transcript level"/>
<feature type="domain" description="Glycoprotein hormone subunit beta" evidence="9">
    <location>
        <begin position="31"/>
        <end position="122"/>
    </location>
</feature>
<dbReference type="GO" id="GO:0005737">
    <property type="term" value="C:cytoplasm"/>
    <property type="evidence" value="ECO:0007669"/>
    <property type="project" value="TreeGrafter"/>
</dbReference>
<evidence type="ECO:0000256" key="8">
    <source>
        <dbReference type="SAM" id="SignalP"/>
    </source>
</evidence>
<accession>H9NID2</accession>
<keyword evidence="8" id="KW-0732">Signal</keyword>
<evidence type="ECO:0000256" key="4">
    <source>
        <dbReference type="ARBA" id="ARBA00011870"/>
    </source>
</evidence>
<comment type="function">
    <text evidence="1">Involved in gametogenesis and steroidogenesis.</text>
</comment>
<comment type="subunit">
    <text evidence="4">Heterodimer of an alpha and a beta chain.</text>
</comment>
<dbReference type="GO" id="GO:0005179">
    <property type="term" value="F:hormone activity"/>
    <property type="evidence" value="ECO:0007669"/>
    <property type="project" value="UniProtKB-KW"/>
</dbReference>
<keyword evidence="7" id="KW-1015">Disulfide bond</keyword>
<dbReference type="GO" id="GO:0007186">
    <property type="term" value="P:G protein-coupled receptor signaling pathway"/>
    <property type="evidence" value="ECO:0007669"/>
    <property type="project" value="TreeGrafter"/>
</dbReference>
<evidence type="ECO:0000256" key="2">
    <source>
        <dbReference type="ARBA" id="ARBA00004613"/>
    </source>
</evidence>
<dbReference type="GO" id="GO:0030728">
    <property type="term" value="P:ovulation"/>
    <property type="evidence" value="ECO:0007669"/>
    <property type="project" value="TreeGrafter"/>
</dbReference>